<evidence type="ECO:0000313" key="1">
    <source>
        <dbReference type="EMBL" id="RFU78185.1"/>
    </source>
</evidence>
<keyword evidence="2" id="KW-1185">Reference proteome</keyword>
<gene>
    <name evidence="1" type="ORF">TARUN_4034</name>
</gene>
<protein>
    <submittedName>
        <fullName evidence="1">Uncharacterized protein</fullName>
    </submittedName>
</protein>
<feature type="non-terminal residue" evidence="1">
    <location>
        <position position="1"/>
    </location>
</feature>
<proteinExistence type="predicted"/>
<sequence>VVASARSDAGDEISIVIGRAMVVSLPKRSQGREVEERELRIGDKAAGGGCAGGEAAGAEVQGRRAGGRLSAMKCELKEDRQGIERLREREKMLAAWWFAFGKEQRSGIEFYSRKAAMVGFRGWVQVPSAKA</sequence>
<accession>A0A395NQC8</accession>
<organism evidence="1 2">
    <name type="scientific">Trichoderma arundinaceum</name>
    <dbReference type="NCBI Taxonomy" id="490622"/>
    <lineage>
        <taxon>Eukaryota</taxon>
        <taxon>Fungi</taxon>
        <taxon>Dikarya</taxon>
        <taxon>Ascomycota</taxon>
        <taxon>Pezizomycotina</taxon>
        <taxon>Sordariomycetes</taxon>
        <taxon>Hypocreomycetidae</taxon>
        <taxon>Hypocreales</taxon>
        <taxon>Hypocreaceae</taxon>
        <taxon>Trichoderma</taxon>
    </lineage>
</organism>
<dbReference type="Proteomes" id="UP000266272">
    <property type="component" value="Unassembled WGS sequence"/>
</dbReference>
<dbReference type="AlphaFoldDB" id="A0A395NQC8"/>
<reference evidence="1 2" key="1">
    <citation type="journal article" date="2018" name="PLoS Pathog.">
        <title>Evolution of structural diversity of trichothecenes, a family of toxins produced by plant pathogenic and entomopathogenic fungi.</title>
        <authorList>
            <person name="Proctor R.H."/>
            <person name="McCormick S.P."/>
            <person name="Kim H.S."/>
            <person name="Cardoza R.E."/>
            <person name="Stanley A.M."/>
            <person name="Lindo L."/>
            <person name="Kelly A."/>
            <person name="Brown D.W."/>
            <person name="Lee T."/>
            <person name="Vaughan M.M."/>
            <person name="Alexander N.J."/>
            <person name="Busman M."/>
            <person name="Gutierrez S."/>
        </authorList>
    </citation>
    <scope>NUCLEOTIDE SEQUENCE [LARGE SCALE GENOMIC DNA]</scope>
    <source>
        <strain evidence="1 2">IBT 40837</strain>
    </source>
</reference>
<comment type="caution">
    <text evidence="1">The sequence shown here is derived from an EMBL/GenBank/DDBJ whole genome shotgun (WGS) entry which is preliminary data.</text>
</comment>
<name>A0A395NQC8_TRIAR</name>
<dbReference type="EMBL" id="PXOA01000229">
    <property type="protein sequence ID" value="RFU78185.1"/>
    <property type="molecule type" value="Genomic_DNA"/>
</dbReference>
<evidence type="ECO:0000313" key="2">
    <source>
        <dbReference type="Proteomes" id="UP000266272"/>
    </source>
</evidence>